<keyword evidence="1" id="KW-0732">Signal</keyword>
<dbReference type="Proteomes" id="UP001341840">
    <property type="component" value="Unassembled WGS sequence"/>
</dbReference>
<sequence length="115" mass="13253">MQGNHVLLWISLMATSTSSDFMKMGNLSRPHNNVEVLIHYINLGLFSAQIFTLGFDVLETYPDYEHYVGRVLPQAIQQELQLDHGVIFDINRELIREEEYMIEEVSQATHSELAT</sequence>
<evidence type="ECO:0000256" key="1">
    <source>
        <dbReference type="SAM" id="SignalP"/>
    </source>
</evidence>
<keyword evidence="3" id="KW-1185">Reference proteome</keyword>
<feature type="chain" id="PRO_5045962304" evidence="1">
    <location>
        <begin position="20"/>
        <end position="115"/>
    </location>
</feature>
<evidence type="ECO:0000313" key="2">
    <source>
        <dbReference type="EMBL" id="MED6174952.1"/>
    </source>
</evidence>
<feature type="signal peptide" evidence="1">
    <location>
        <begin position="1"/>
        <end position="19"/>
    </location>
</feature>
<reference evidence="2 3" key="1">
    <citation type="journal article" date="2023" name="Plants (Basel)">
        <title>Bridging the Gap: Combining Genomics and Transcriptomics Approaches to Understand Stylosanthes scabra, an Orphan Legume from the Brazilian Caatinga.</title>
        <authorList>
            <person name="Ferreira-Neto J.R.C."/>
            <person name="da Silva M.D."/>
            <person name="Binneck E."/>
            <person name="de Melo N.F."/>
            <person name="da Silva R.H."/>
            <person name="de Melo A.L.T.M."/>
            <person name="Pandolfi V."/>
            <person name="Bustamante F.O."/>
            <person name="Brasileiro-Vidal A.C."/>
            <person name="Benko-Iseppon A.M."/>
        </authorList>
    </citation>
    <scope>NUCLEOTIDE SEQUENCE [LARGE SCALE GENOMIC DNA]</scope>
    <source>
        <tissue evidence="2">Leaves</tissue>
    </source>
</reference>
<comment type="caution">
    <text evidence="2">The sequence shown here is derived from an EMBL/GenBank/DDBJ whole genome shotgun (WGS) entry which is preliminary data.</text>
</comment>
<name>A0ABU6VMX8_9FABA</name>
<protein>
    <submittedName>
        <fullName evidence="2">Uncharacterized protein</fullName>
    </submittedName>
</protein>
<dbReference type="EMBL" id="JASCZI010151939">
    <property type="protein sequence ID" value="MED6174952.1"/>
    <property type="molecule type" value="Genomic_DNA"/>
</dbReference>
<organism evidence="2 3">
    <name type="scientific">Stylosanthes scabra</name>
    <dbReference type="NCBI Taxonomy" id="79078"/>
    <lineage>
        <taxon>Eukaryota</taxon>
        <taxon>Viridiplantae</taxon>
        <taxon>Streptophyta</taxon>
        <taxon>Embryophyta</taxon>
        <taxon>Tracheophyta</taxon>
        <taxon>Spermatophyta</taxon>
        <taxon>Magnoliopsida</taxon>
        <taxon>eudicotyledons</taxon>
        <taxon>Gunneridae</taxon>
        <taxon>Pentapetalae</taxon>
        <taxon>rosids</taxon>
        <taxon>fabids</taxon>
        <taxon>Fabales</taxon>
        <taxon>Fabaceae</taxon>
        <taxon>Papilionoideae</taxon>
        <taxon>50 kb inversion clade</taxon>
        <taxon>dalbergioids sensu lato</taxon>
        <taxon>Dalbergieae</taxon>
        <taxon>Pterocarpus clade</taxon>
        <taxon>Stylosanthes</taxon>
    </lineage>
</organism>
<evidence type="ECO:0000313" key="3">
    <source>
        <dbReference type="Proteomes" id="UP001341840"/>
    </source>
</evidence>
<gene>
    <name evidence="2" type="ORF">PIB30_073842</name>
</gene>
<proteinExistence type="predicted"/>
<accession>A0ABU6VMX8</accession>